<evidence type="ECO:0000256" key="1">
    <source>
        <dbReference type="ARBA" id="ARBA00004141"/>
    </source>
</evidence>
<keyword evidence="4 11" id="KW-0812">Transmembrane</keyword>
<dbReference type="SMART" id="SM00382">
    <property type="entry name" value="AAA"/>
    <property type="match status" value="1"/>
</dbReference>
<feature type="transmembrane region" description="Helical" evidence="11">
    <location>
        <begin position="85"/>
        <end position="107"/>
    </location>
</feature>
<comment type="similarity">
    <text evidence="2">Belongs to the ABC transporter superfamily. ABCA family.</text>
</comment>
<keyword evidence="3" id="KW-0813">Transport</keyword>
<dbReference type="CDD" id="cd03263">
    <property type="entry name" value="ABC_subfamily_A"/>
    <property type="match status" value="1"/>
</dbReference>
<evidence type="ECO:0000256" key="3">
    <source>
        <dbReference type="ARBA" id="ARBA00022448"/>
    </source>
</evidence>
<dbReference type="InterPro" id="IPR027417">
    <property type="entry name" value="P-loop_NTPase"/>
</dbReference>
<feature type="transmembrane region" description="Helical" evidence="11">
    <location>
        <begin position="127"/>
        <end position="153"/>
    </location>
</feature>
<dbReference type="Pfam" id="PF00005">
    <property type="entry name" value="ABC_tran"/>
    <property type="match status" value="1"/>
</dbReference>
<feature type="domain" description="ABC transporter" evidence="12">
    <location>
        <begin position="344"/>
        <end position="576"/>
    </location>
</feature>
<dbReference type="Pfam" id="PF23321">
    <property type="entry name" value="R1_ABCA1"/>
    <property type="match status" value="1"/>
</dbReference>
<dbReference type="InterPro" id="IPR056264">
    <property type="entry name" value="R2_ABCA1-4-like"/>
</dbReference>
<dbReference type="InterPro" id="IPR003593">
    <property type="entry name" value="AAA+_ATPase"/>
</dbReference>
<dbReference type="InterPro" id="IPR026082">
    <property type="entry name" value="ABCA"/>
</dbReference>
<dbReference type="InterPro" id="IPR013525">
    <property type="entry name" value="ABC2_TM"/>
</dbReference>
<reference evidence="13 14" key="1">
    <citation type="submission" date="2023-09" db="EMBL/GenBank/DDBJ databases">
        <title>Nesidiocoris tenuis whole genome shotgun sequence.</title>
        <authorList>
            <person name="Shibata T."/>
            <person name="Shimoda M."/>
            <person name="Kobayashi T."/>
            <person name="Uehara T."/>
        </authorList>
    </citation>
    <scope>NUCLEOTIDE SEQUENCE [LARGE SCALE GENOMIC DNA]</scope>
    <source>
        <strain evidence="13 14">Japan</strain>
    </source>
</reference>
<dbReference type="PROSITE" id="PS50893">
    <property type="entry name" value="ABC_TRANSPORTER_2"/>
    <property type="match status" value="1"/>
</dbReference>
<dbReference type="Pfam" id="PF12698">
    <property type="entry name" value="ABC2_membrane_3"/>
    <property type="match status" value="1"/>
</dbReference>
<feature type="transmembrane region" description="Helical" evidence="11">
    <location>
        <begin position="165"/>
        <end position="184"/>
    </location>
</feature>
<evidence type="ECO:0000259" key="12">
    <source>
        <dbReference type="PROSITE" id="PS50893"/>
    </source>
</evidence>
<evidence type="ECO:0000256" key="9">
    <source>
        <dbReference type="ARBA" id="ARBA00023136"/>
    </source>
</evidence>
<evidence type="ECO:0000256" key="7">
    <source>
        <dbReference type="ARBA" id="ARBA00022840"/>
    </source>
</evidence>
<keyword evidence="8 11" id="KW-1133">Transmembrane helix</keyword>
<dbReference type="PANTHER" id="PTHR19229:SF36">
    <property type="entry name" value="ATP-BINDING CASSETTE SUB-FAMILY A MEMBER 2"/>
    <property type="match status" value="1"/>
</dbReference>
<evidence type="ECO:0000256" key="4">
    <source>
        <dbReference type="ARBA" id="ARBA00022692"/>
    </source>
</evidence>
<dbReference type="Proteomes" id="UP001307889">
    <property type="component" value="Chromosome 1"/>
</dbReference>
<keyword evidence="7" id="KW-0067">ATP-binding</keyword>
<evidence type="ECO:0000256" key="10">
    <source>
        <dbReference type="SAM" id="MobiDB-lite"/>
    </source>
</evidence>
<keyword evidence="9 11" id="KW-0472">Membrane</keyword>
<keyword evidence="5" id="KW-0677">Repeat</keyword>
<feature type="region of interest" description="Disordered" evidence="10">
    <location>
        <begin position="691"/>
        <end position="716"/>
    </location>
</feature>
<evidence type="ECO:0000256" key="6">
    <source>
        <dbReference type="ARBA" id="ARBA00022741"/>
    </source>
</evidence>
<name>A0ABN7A7Y0_9HEMI</name>
<dbReference type="Gene3D" id="3.40.50.300">
    <property type="entry name" value="P-loop containing nucleotide triphosphate hydrolases"/>
    <property type="match status" value="1"/>
</dbReference>
<proteinExistence type="inferred from homology"/>
<dbReference type="PANTHER" id="PTHR19229">
    <property type="entry name" value="ATP-BINDING CASSETTE TRANSPORTER SUBFAMILY A ABCA"/>
    <property type="match status" value="1"/>
</dbReference>
<keyword evidence="14" id="KW-1185">Reference proteome</keyword>
<dbReference type="SUPFAM" id="SSF52540">
    <property type="entry name" value="P-loop containing nucleoside triphosphate hydrolases"/>
    <property type="match status" value="1"/>
</dbReference>
<feature type="transmembrane region" description="Helical" evidence="11">
    <location>
        <begin position="196"/>
        <end position="220"/>
    </location>
</feature>
<gene>
    <name evidence="13" type="ORF">NTJ_01182</name>
</gene>
<feature type="transmembrane region" description="Helical" evidence="11">
    <location>
        <begin position="283"/>
        <end position="300"/>
    </location>
</feature>
<sequence length="716" mass="80281">MINISGKRDVPTSDSDINDNIKIWFNNKWPISPVVYLNGINNVILRALMPKNVSANYGIQVTMQGMNLTAKQMQTKISQKATSSLLHSICLLFSLSFVPASFTIYLIEERISGCKHLQLLSGVNWAVYWIHVYLWDLVCHTISALFCIVTLLCFQEEAYVGSRSLPCLTLLVLLFGWSSIPMMYPATFFFQVPSSAFVALASFNISIGVLTTASTYVLRLFEDEYLRVMRTALSNIFLIFPHFCLGDGLMKLSESYFLTTALAGFDVKVRVNLLAWNYLGKNLVFMFLEGIVFFIAVLCYERFQRSMGLCTEQPMSLEPPMNLDGDVDNERERILNLGGKDEVLVLKCLTKVYKSRKHIAVNQLCLGVGKGQCFGLIGLNGAGKTSTFKMLTGDTGISFGDATVLGHSVRDNLTSVRSLIGYCPQFDALDSKLTPEEHLRLYASLRNIPKNQIPQVVNCCLTRFDLWGYRNVCSLYLSGGNKRKLSTAIAMMGDPQLIFLDEPTCGMDPKARRFLWSRVKECVARGRAVVMTSHSMSECEALCSRLSIMVSGQFMCLGSIQHLKSKFGKGYNLVVRAPLEKIGLAKKLISGKIPEAIEKSEHYTQVKYHVDVETFSLFNILTVLEDARENQLILDYSLSQKSLGEVDLRIGVFVHFVSHQALAKQHDVINRWDCCRLFCCPGKLVTTSHISSSDDFPHRNPSNQTSNGSFQNAQRQ</sequence>
<comment type="subcellular location">
    <subcellularLocation>
        <location evidence="1">Membrane</location>
        <topology evidence="1">Multi-pass membrane protein</topology>
    </subcellularLocation>
</comment>
<organism evidence="13 14">
    <name type="scientific">Nesidiocoris tenuis</name>
    <dbReference type="NCBI Taxonomy" id="355587"/>
    <lineage>
        <taxon>Eukaryota</taxon>
        <taxon>Metazoa</taxon>
        <taxon>Ecdysozoa</taxon>
        <taxon>Arthropoda</taxon>
        <taxon>Hexapoda</taxon>
        <taxon>Insecta</taxon>
        <taxon>Pterygota</taxon>
        <taxon>Neoptera</taxon>
        <taxon>Paraneoptera</taxon>
        <taxon>Hemiptera</taxon>
        <taxon>Heteroptera</taxon>
        <taxon>Panheteroptera</taxon>
        <taxon>Cimicomorpha</taxon>
        <taxon>Miridae</taxon>
        <taxon>Dicyphina</taxon>
        <taxon>Nesidiocoris</taxon>
    </lineage>
</organism>
<evidence type="ECO:0000256" key="2">
    <source>
        <dbReference type="ARBA" id="ARBA00008869"/>
    </source>
</evidence>
<evidence type="ECO:0000313" key="14">
    <source>
        <dbReference type="Proteomes" id="UP001307889"/>
    </source>
</evidence>
<evidence type="ECO:0000313" key="13">
    <source>
        <dbReference type="EMBL" id="BES88376.1"/>
    </source>
</evidence>
<dbReference type="EMBL" id="AP028909">
    <property type="protein sequence ID" value="BES88376.1"/>
    <property type="molecule type" value="Genomic_DNA"/>
</dbReference>
<dbReference type="InterPro" id="IPR003439">
    <property type="entry name" value="ABC_transporter-like_ATP-bd"/>
</dbReference>
<keyword evidence="6" id="KW-0547">Nucleotide-binding</keyword>
<evidence type="ECO:0000256" key="5">
    <source>
        <dbReference type="ARBA" id="ARBA00022737"/>
    </source>
</evidence>
<protein>
    <recommendedName>
        <fullName evidence="12">ABC transporter domain-containing protein</fullName>
    </recommendedName>
</protein>
<accession>A0ABN7A7Y0</accession>
<evidence type="ECO:0000256" key="11">
    <source>
        <dbReference type="SAM" id="Phobius"/>
    </source>
</evidence>
<evidence type="ECO:0000256" key="8">
    <source>
        <dbReference type="ARBA" id="ARBA00022989"/>
    </source>
</evidence>